<dbReference type="GO" id="GO:0000981">
    <property type="term" value="F:DNA-binding transcription factor activity, RNA polymerase II-specific"/>
    <property type="evidence" value="ECO:0007669"/>
    <property type="project" value="TreeGrafter"/>
</dbReference>
<name>A0A9P0HK89_NEZVI</name>
<dbReference type="GO" id="GO:0005634">
    <property type="term" value="C:nucleus"/>
    <property type="evidence" value="ECO:0007669"/>
    <property type="project" value="TreeGrafter"/>
</dbReference>
<keyword evidence="3" id="KW-1185">Reference proteome</keyword>
<dbReference type="AlphaFoldDB" id="A0A9P0HK89"/>
<dbReference type="EMBL" id="OV725081">
    <property type="protein sequence ID" value="CAH1403264.1"/>
    <property type="molecule type" value="Genomic_DNA"/>
</dbReference>
<dbReference type="PANTHER" id="PTHR12577">
    <property type="entry name" value="DACHSHUND"/>
    <property type="match status" value="1"/>
</dbReference>
<reference evidence="2" key="1">
    <citation type="submission" date="2022-01" db="EMBL/GenBank/DDBJ databases">
        <authorList>
            <person name="King R."/>
        </authorList>
    </citation>
    <scope>NUCLEOTIDE SEQUENCE</scope>
</reference>
<evidence type="ECO:0000313" key="2">
    <source>
        <dbReference type="EMBL" id="CAH1403264.1"/>
    </source>
</evidence>
<dbReference type="InterPro" id="IPR052417">
    <property type="entry name" value="Dachshund_domain"/>
</dbReference>
<dbReference type="PANTHER" id="PTHR12577:SF6">
    <property type="entry name" value="DACHSHUND, ISOFORM B"/>
    <property type="match status" value="1"/>
</dbReference>
<dbReference type="Proteomes" id="UP001152798">
    <property type="component" value="Chromosome 5"/>
</dbReference>
<accession>A0A9P0HK89</accession>
<organism evidence="2 3">
    <name type="scientific">Nezara viridula</name>
    <name type="common">Southern green stink bug</name>
    <name type="synonym">Cimex viridulus</name>
    <dbReference type="NCBI Taxonomy" id="85310"/>
    <lineage>
        <taxon>Eukaryota</taxon>
        <taxon>Metazoa</taxon>
        <taxon>Ecdysozoa</taxon>
        <taxon>Arthropoda</taxon>
        <taxon>Hexapoda</taxon>
        <taxon>Insecta</taxon>
        <taxon>Pterygota</taxon>
        <taxon>Neoptera</taxon>
        <taxon>Paraneoptera</taxon>
        <taxon>Hemiptera</taxon>
        <taxon>Heteroptera</taxon>
        <taxon>Panheteroptera</taxon>
        <taxon>Pentatomomorpha</taxon>
        <taxon>Pentatomoidea</taxon>
        <taxon>Pentatomidae</taxon>
        <taxon>Pentatominae</taxon>
        <taxon>Nezara</taxon>
    </lineage>
</organism>
<dbReference type="GO" id="GO:0005667">
    <property type="term" value="C:transcription regulator complex"/>
    <property type="evidence" value="ECO:0007669"/>
    <property type="project" value="TreeGrafter"/>
</dbReference>
<dbReference type="OrthoDB" id="6436112at2759"/>
<feature type="compositionally biased region" description="Basic residues" evidence="1">
    <location>
        <begin position="9"/>
        <end position="19"/>
    </location>
</feature>
<dbReference type="GO" id="GO:0000978">
    <property type="term" value="F:RNA polymerase II cis-regulatory region sequence-specific DNA binding"/>
    <property type="evidence" value="ECO:0007669"/>
    <property type="project" value="TreeGrafter"/>
</dbReference>
<gene>
    <name evidence="2" type="ORF">NEZAVI_LOCUS11896</name>
</gene>
<sequence length="89" mass="10160">MSASPLYQKRLRKERKARRRLQDQLELEMKRRSQLEEALKAAGAPPEALRTKKETRLRFGGGTIIEIDPTEEVYVPGRRGLGTAPNVED</sequence>
<protein>
    <submittedName>
        <fullName evidence="2">Uncharacterized protein</fullName>
    </submittedName>
</protein>
<proteinExistence type="predicted"/>
<evidence type="ECO:0000256" key="1">
    <source>
        <dbReference type="SAM" id="MobiDB-lite"/>
    </source>
</evidence>
<evidence type="ECO:0000313" key="3">
    <source>
        <dbReference type="Proteomes" id="UP001152798"/>
    </source>
</evidence>
<feature type="region of interest" description="Disordered" evidence="1">
    <location>
        <begin position="1"/>
        <end position="23"/>
    </location>
</feature>